<feature type="non-terminal residue" evidence="1">
    <location>
        <position position="1"/>
    </location>
</feature>
<gene>
    <name evidence="1" type="ORF">SNEC2469_LOCUS21170</name>
</gene>
<evidence type="ECO:0000313" key="1">
    <source>
        <dbReference type="EMBL" id="CAE7732504.1"/>
    </source>
</evidence>
<sequence length="52" mass="5887">MFIPCVLWSLEADVHFEEQFAPKLLQSPNVRCFALRLATPPKFEGPPVLGMD</sequence>
<dbReference type="OrthoDB" id="10343727at2759"/>
<dbReference type="EMBL" id="CAJNJA010037375">
    <property type="protein sequence ID" value="CAE7732504.1"/>
    <property type="molecule type" value="Genomic_DNA"/>
</dbReference>
<name>A0A812XGU7_9DINO</name>
<comment type="caution">
    <text evidence="1">The sequence shown here is derived from an EMBL/GenBank/DDBJ whole genome shotgun (WGS) entry which is preliminary data.</text>
</comment>
<dbReference type="Proteomes" id="UP000601435">
    <property type="component" value="Unassembled WGS sequence"/>
</dbReference>
<protein>
    <submittedName>
        <fullName evidence="1">Uncharacterized protein</fullName>
    </submittedName>
</protein>
<dbReference type="AlphaFoldDB" id="A0A812XGU7"/>
<organism evidence="1 2">
    <name type="scientific">Symbiodinium necroappetens</name>
    <dbReference type="NCBI Taxonomy" id="1628268"/>
    <lineage>
        <taxon>Eukaryota</taxon>
        <taxon>Sar</taxon>
        <taxon>Alveolata</taxon>
        <taxon>Dinophyceae</taxon>
        <taxon>Suessiales</taxon>
        <taxon>Symbiodiniaceae</taxon>
        <taxon>Symbiodinium</taxon>
    </lineage>
</organism>
<accession>A0A812XGU7</accession>
<evidence type="ECO:0000313" key="2">
    <source>
        <dbReference type="Proteomes" id="UP000601435"/>
    </source>
</evidence>
<reference evidence="1" key="1">
    <citation type="submission" date="2021-02" db="EMBL/GenBank/DDBJ databases">
        <authorList>
            <person name="Dougan E. K."/>
            <person name="Rhodes N."/>
            <person name="Thang M."/>
            <person name="Chan C."/>
        </authorList>
    </citation>
    <scope>NUCLEOTIDE SEQUENCE</scope>
</reference>
<keyword evidence="2" id="KW-1185">Reference proteome</keyword>
<proteinExistence type="predicted"/>